<name>A0A8H2XBK8_9AGAM</name>
<dbReference type="EMBL" id="CAJMWV010000855">
    <property type="protein sequence ID" value="CAE6418185.1"/>
    <property type="molecule type" value="Genomic_DNA"/>
</dbReference>
<dbReference type="AlphaFoldDB" id="A0A8H2XBK8"/>
<sequence>MTGVGVLGVMIGLGITTISEFHTLMRSLVHSSFPELHETLYSAPDTAVPGRVEVWDKERVELALEQAYALGGVRAWIDEARRQLERARAVAQRVAEWQDRKD</sequence>
<comment type="caution">
    <text evidence="1">The sequence shown here is derived from an EMBL/GenBank/DDBJ whole genome shotgun (WGS) entry which is preliminary data.</text>
</comment>
<evidence type="ECO:0000313" key="1">
    <source>
        <dbReference type="EMBL" id="CAE6418185.1"/>
    </source>
</evidence>
<dbReference type="Proteomes" id="UP000663831">
    <property type="component" value="Unassembled WGS sequence"/>
</dbReference>
<proteinExistence type="predicted"/>
<protein>
    <submittedName>
        <fullName evidence="1">Uncharacterized protein</fullName>
    </submittedName>
</protein>
<gene>
    <name evidence="1" type="ORF">RDB_LOCUS29355</name>
</gene>
<dbReference type="OrthoDB" id="3252443at2759"/>
<organism evidence="1 2">
    <name type="scientific">Rhizoctonia solani</name>
    <dbReference type="NCBI Taxonomy" id="456999"/>
    <lineage>
        <taxon>Eukaryota</taxon>
        <taxon>Fungi</taxon>
        <taxon>Dikarya</taxon>
        <taxon>Basidiomycota</taxon>
        <taxon>Agaricomycotina</taxon>
        <taxon>Agaricomycetes</taxon>
        <taxon>Cantharellales</taxon>
        <taxon>Ceratobasidiaceae</taxon>
        <taxon>Rhizoctonia</taxon>
    </lineage>
</organism>
<reference evidence="1" key="1">
    <citation type="submission" date="2021-01" db="EMBL/GenBank/DDBJ databases">
        <authorList>
            <person name="Kaushik A."/>
        </authorList>
    </citation>
    <scope>NUCLEOTIDE SEQUENCE</scope>
    <source>
        <strain evidence="1">AG3-1AP</strain>
    </source>
</reference>
<accession>A0A8H2XBK8</accession>
<evidence type="ECO:0000313" key="2">
    <source>
        <dbReference type="Proteomes" id="UP000663831"/>
    </source>
</evidence>